<evidence type="ECO:0000313" key="1">
    <source>
        <dbReference type="EMBL" id="GAP44667.1"/>
    </source>
</evidence>
<protein>
    <submittedName>
        <fullName evidence="1">Uncharacterized protein</fullName>
    </submittedName>
</protein>
<gene>
    <name evidence="1" type="ORF">TBC1_12478</name>
</gene>
<organism evidence="1">
    <name type="scientific">Lentimicrobium saccharophilum</name>
    <dbReference type="NCBI Taxonomy" id="1678841"/>
    <lineage>
        <taxon>Bacteria</taxon>
        <taxon>Pseudomonadati</taxon>
        <taxon>Bacteroidota</taxon>
        <taxon>Bacteroidia</taxon>
        <taxon>Bacteroidales</taxon>
        <taxon>Lentimicrobiaceae</taxon>
        <taxon>Lentimicrobium</taxon>
    </lineage>
</organism>
<proteinExistence type="predicted"/>
<dbReference type="STRING" id="1678841.TBC1_12478"/>
<dbReference type="EMBL" id="DF968183">
    <property type="protein sequence ID" value="GAP44667.1"/>
    <property type="molecule type" value="Genomic_DNA"/>
</dbReference>
<evidence type="ECO:0000313" key="2">
    <source>
        <dbReference type="Proteomes" id="UP000053091"/>
    </source>
</evidence>
<dbReference type="AlphaFoldDB" id="A0A0S7C131"/>
<accession>A0A0S7C131</accession>
<sequence length="41" mass="5022">MFENVHHMCNTCTTIIRDCTTYVHRPVHYLCNDMYIYKKIL</sequence>
<keyword evidence="2" id="KW-1185">Reference proteome</keyword>
<dbReference type="Proteomes" id="UP000053091">
    <property type="component" value="Unassembled WGS sequence"/>
</dbReference>
<name>A0A0S7C131_9BACT</name>
<reference evidence="1" key="1">
    <citation type="journal article" date="2015" name="Genome Announc.">
        <title>Draft Genome Sequence of Bacteroidales Strain TBC1, a Novel Isolate from a Methanogenic Wastewater Treatment System.</title>
        <authorList>
            <person name="Tourlousse D.M."/>
            <person name="Matsuura N."/>
            <person name="Sun L."/>
            <person name="Toyonaga M."/>
            <person name="Kuroda K."/>
            <person name="Ohashi A."/>
            <person name="Cruz R."/>
            <person name="Yamaguchi T."/>
            <person name="Sekiguchi Y."/>
        </authorList>
    </citation>
    <scope>NUCLEOTIDE SEQUENCE [LARGE SCALE GENOMIC DNA]</scope>
    <source>
        <strain evidence="1">TBC1</strain>
    </source>
</reference>